<name>A0ABZ1NHT3_9NOCA</name>
<keyword evidence="2" id="KW-0596">Phosphopantetheine</keyword>
<dbReference type="InterPro" id="IPR025110">
    <property type="entry name" value="AMP-bd_C"/>
</dbReference>
<dbReference type="NCBIfam" id="NF003417">
    <property type="entry name" value="PRK04813.1"/>
    <property type="match status" value="2"/>
</dbReference>
<proteinExistence type="predicted"/>
<dbReference type="InterPro" id="IPR020802">
    <property type="entry name" value="TesA-like"/>
</dbReference>
<protein>
    <submittedName>
        <fullName evidence="6">Amino acid adenylation domain-containing protein</fullName>
    </submittedName>
</protein>
<accession>A0ABZ1NHT3</accession>
<dbReference type="PROSITE" id="PS50075">
    <property type="entry name" value="CARRIER"/>
    <property type="match status" value="2"/>
</dbReference>
<dbReference type="InterPro" id="IPR020806">
    <property type="entry name" value="PKS_PP-bd"/>
</dbReference>
<dbReference type="Pfam" id="PF00501">
    <property type="entry name" value="AMP-binding"/>
    <property type="match status" value="2"/>
</dbReference>
<keyword evidence="3" id="KW-0597">Phosphoprotein</keyword>
<reference evidence="6 7" key="1">
    <citation type="submission" date="2022-10" db="EMBL/GenBank/DDBJ databases">
        <title>The complete genomes of actinobacterial strains from the NBC collection.</title>
        <authorList>
            <person name="Joergensen T.S."/>
            <person name="Alvarez Arevalo M."/>
            <person name="Sterndorff E.B."/>
            <person name="Faurdal D."/>
            <person name="Vuksanovic O."/>
            <person name="Mourched A.-S."/>
            <person name="Charusanti P."/>
            <person name="Shaw S."/>
            <person name="Blin K."/>
            <person name="Weber T."/>
        </authorList>
    </citation>
    <scope>NUCLEOTIDE SEQUENCE [LARGE SCALE GENOMIC DNA]</scope>
    <source>
        <strain evidence="6 7">NBC_01413</strain>
    </source>
</reference>
<dbReference type="SMART" id="SM00823">
    <property type="entry name" value="PKS_PP"/>
    <property type="match status" value="2"/>
</dbReference>
<dbReference type="SUPFAM" id="SSF47336">
    <property type="entry name" value="ACP-like"/>
    <property type="match status" value="2"/>
</dbReference>
<evidence type="ECO:0000256" key="2">
    <source>
        <dbReference type="ARBA" id="ARBA00022450"/>
    </source>
</evidence>
<dbReference type="InterPro" id="IPR006162">
    <property type="entry name" value="Ppantetheine_attach_site"/>
</dbReference>
<evidence type="ECO:0000313" key="6">
    <source>
        <dbReference type="EMBL" id="WTY39425.1"/>
    </source>
</evidence>
<organism evidence="6 7">
    <name type="scientific">Nocardia salmonicida</name>
    <dbReference type="NCBI Taxonomy" id="53431"/>
    <lineage>
        <taxon>Bacteria</taxon>
        <taxon>Bacillati</taxon>
        <taxon>Actinomycetota</taxon>
        <taxon>Actinomycetes</taxon>
        <taxon>Mycobacteriales</taxon>
        <taxon>Nocardiaceae</taxon>
        <taxon>Nocardia</taxon>
    </lineage>
</organism>
<comment type="cofactor">
    <cofactor evidence="1">
        <name>pantetheine 4'-phosphate</name>
        <dbReference type="ChEBI" id="CHEBI:47942"/>
    </cofactor>
</comment>
<dbReference type="Gene3D" id="2.30.38.10">
    <property type="entry name" value="Luciferase, Domain 3"/>
    <property type="match status" value="2"/>
</dbReference>
<dbReference type="Gene3D" id="3.30.300.30">
    <property type="match status" value="2"/>
</dbReference>
<dbReference type="SMART" id="SM01294">
    <property type="entry name" value="PKS_PP_betabranch"/>
    <property type="match status" value="1"/>
</dbReference>
<dbReference type="PROSITE" id="PS00012">
    <property type="entry name" value="PHOSPHOPANTETHEINE"/>
    <property type="match status" value="1"/>
</dbReference>
<dbReference type="PROSITE" id="PS00455">
    <property type="entry name" value="AMP_BINDING"/>
    <property type="match status" value="2"/>
</dbReference>
<dbReference type="NCBIfam" id="TIGR01733">
    <property type="entry name" value="AA-adenyl-dom"/>
    <property type="match status" value="2"/>
</dbReference>
<dbReference type="SUPFAM" id="SSF53474">
    <property type="entry name" value="alpha/beta-Hydrolases"/>
    <property type="match status" value="1"/>
</dbReference>
<dbReference type="Pfam" id="PF00668">
    <property type="entry name" value="Condensation"/>
    <property type="match status" value="2"/>
</dbReference>
<dbReference type="SMART" id="SM00824">
    <property type="entry name" value="PKS_TE"/>
    <property type="match status" value="1"/>
</dbReference>
<dbReference type="Gene3D" id="3.40.50.980">
    <property type="match status" value="4"/>
</dbReference>
<dbReference type="SUPFAM" id="SSF52777">
    <property type="entry name" value="CoA-dependent acyltransferases"/>
    <property type="match status" value="4"/>
</dbReference>
<dbReference type="Gene3D" id="3.30.559.30">
    <property type="entry name" value="Nonribosomal peptide synthetase, condensation domain"/>
    <property type="match status" value="2"/>
</dbReference>
<feature type="domain" description="Carrier" evidence="5">
    <location>
        <begin position="2019"/>
        <end position="2094"/>
    </location>
</feature>
<evidence type="ECO:0000256" key="1">
    <source>
        <dbReference type="ARBA" id="ARBA00001957"/>
    </source>
</evidence>
<evidence type="ECO:0000259" key="5">
    <source>
        <dbReference type="PROSITE" id="PS50075"/>
    </source>
</evidence>
<dbReference type="InterPro" id="IPR036736">
    <property type="entry name" value="ACP-like_sf"/>
</dbReference>
<dbReference type="InterPro" id="IPR045851">
    <property type="entry name" value="AMP-bd_C_sf"/>
</dbReference>
<dbReference type="InterPro" id="IPR009081">
    <property type="entry name" value="PP-bd_ACP"/>
</dbReference>
<dbReference type="InterPro" id="IPR020845">
    <property type="entry name" value="AMP-binding_CS"/>
</dbReference>
<dbReference type="Gene3D" id="3.40.50.1820">
    <property type="entry name" value="alpha/beta hydrolase"/>
    <property type="match status" value="1"/>
</dbReference>
<dbReference type="Pfam" id="PF00550">
    <property type="entry name" value="PP-binding"/>
    <property type="match status" value="2"/>
</dbReference>
<dbReference type="PANTHER" id="PTHR45527:SF14">
    <property type="entry name" value="PLIPASTATIN SYNTHASE SUBUNIT B"/>
    <property type="match status" value="1"/>
</dbReference>
<gene>
    <name evidence="6" type="ORF">OG308_17060</name>
</gene>
<dbReference type="Pfam" id="PF00975">
    <property type="entry name" value="Thioesterase"/>
    <property type="match status" value="1"/>
</dbReference>
<dbReference type="Proteomes" id="UP001621418">
    <property type="component" value="Chromosome"/>
</dbReference>
<dbReference type="CDD" id="cd05930">
    <property type="entry name" value="A_NRPS"/>
    <property type="match status" value="1"/>
</dbReference>
<dbReference type="InterPro" id="IPR023213">
    <property type="entry name" value="CAT-like_dom_sf"/>
</dbReference>
<dbReference type="Gene3D" id="3.30.559.10">
    <property type="entry name" value="Chloramphenicol acetyltransferase-like domain"/>
    <property type="match status" value="2"/>
</dbReference>
<evidence type="ECO:0000313" key="7">
    <source>
        <dbReference type="Proteomes" id="UP001621418"/>
    </source>
</evidence>
<dbReference type="InterPro" id="IPR001031">
    <property type="entry name" value="Thioesterase"/>
</dbReference>
<dbReference type="Pfam" id="PF13193">
    <property type="entry name" value="AMP-binding_C"/>
    <property type="match status" value="2"/>
</dbReference>
<evidence type="ECO:0000256" key="4">
    <source>
        <dbReference type="SAM" id="MobiDB-lite"/>
    </source>
</evidence>
<dbReference type="EMBL" id="CP109527">
    <property type="protein sequence ID" value="WTY39425.1"/>
    <property type="molecule type" value="Genomic_DNA"/>
</dbReference>
<dbReference type="InterPro" id="IPR029058">
    <property type="entry name" value="AB_hydrolase_fold"/>
</dbReference>
<dbReference type="Gene3D" id="1.10.1200.10">
    <property type="entry name" value="ACP-like"/>
    <property type="match status" value="2"/>
</dbReference>
<sequence>MSVSMRYPLTAYQRDIWTIVEHFPGLPSYLSNVVGRFSLAVDVAAMVAAIERTWARNDGLRLRYRVLDGVPYQELSTEPMPPVQVIDVGDAPDPRAEAQRRIELLTGSAIDLTGAVPFRAHVIRAGAESSYLVLTTHHVAADATGLFHIGAQILTDYATTMAGNPIELPGSSFLGCLPFERDYRASDQYLLDRDAVVGGLNTVTPALFDRPRATDGLAPVTAYEFTLDRSLVNRIREAGLSLYPYFCAMLGLYLSRTLRAEEIAIGIPFGNRVNPTEQATIGNFANTLPLPIRTAGHRTLRELVSTVKADVRRLKQHERYPLGDLMGELRRLGNPARQLFDVTVAYPRLPSAAGLIDGLEEVRTPSQGYSPLAMAWTISEIDDDGPLLIRLDHAADTFDVDYPIESVADHLIALLEAGIDAIDTDPSLLPMVSAPEHDLLVDRARATARPYADQSTVIARITAQAERTPDAVAVHTATGATITYRALTERVAALSGVLRDSGVAAGDLVAVLLERGPDMLVAILAALHAGAAYVPIDPGYPADRIAYLLADSAAKVVLTDAELSSGAVVLSPENWSTDTPARTPVPTGSDPAYVIYTSGSTGKPKGVVVEHHSVLNRIGWMQRQYPLGPTDVILQKTPSSFDVSVWELFWWAVEGAQVALLRPGGEKDPRELLAAVADFGVTVMHFVPSMLTPFLDLLESDPTAVDRAAGLRTVFCSGEALLPHQVNRWNQTFAGLGATAPRLVNLYGPTEATVDVSYYDCPVDPAHAVTRVPIGRPIDNTRLYVLGPADQPQPVGVAGELCIAGAGLARGYRDRPELTAEKFVADPFHPGERMYRTGDLARRLADGELEYLGRIDRQVKIRGNRVELGEVENALAALPGITAATVIDRQSPERATYLAAYCVAASAPEPAALRAALAKTLPEFMIPSLFVRVDAIPLTPSGKADRAALAAITAENPTVGHTAPRTPVEEQLALIWREVLDRESVSVFDNFYDLGGDSILLLRVRARAEARGLVISARDIAECPTIAELAERAGTGAVAAAALAPFELVAGIDRARLPHVVDAYPLTRLQLGMLFHSRERAESSLYHDVFRYSLRMPWDEAALCAALRRSVARHPMLRTSFELADYSEPLQLVHAHLDPPLTIIDLRTTDADEAGASIRDHVEQRRLRRYVFEQPGLFDLAVFRLADRVELVLSFHHAILDGWSVATLISELLADYRGAGTFPTELPSFAEYVRAERDSLDDPADREYWTRELEGAETIRVPGSRPHVPVDATPPVGPPQARVSVSVPVGADLLARADAVAAAAHIPVKAVLLAAHLCTVGLLSGRTDVTTGVVTHGRPERIDAERMAGLFLNTMPLRLDFTGRSGREVLTGVFERERDSAQHKRFPLTDIQREVGVVLDTAFNYVHFHAAGAAMDALDVTLLGIDIREDTNFALLINAVRNPLDGTLALRVDGDPASYTRDQLVSVGETYLRVLDLLTGDPSATVDFGSLGSAPQPLVAAPAPGTVIELFDACAARTPDAVAVEFCGWTMTYAELLSIADRIAVSLVASGARRGDRIAMALDRSPEQIATVLGIAKAGAACVPLDVSYPPSRLHAMLEQARPFAVITGAGHETLVPPRYSRLTVDELIAPGDTVALPTGDLDATAYVLFTSGSTGTPKGVAMPHRALANLIRWQLSTASGSLPAPATTQFAPLSFDVSFQEIYSTLCGGGRLILLSEEQRRDLPALARLLASTGAERIFLPYVALQQLAEAAIRLGTAPAGLRVIISSGEQLRVTDEIRVLCAAGTDVLLENQYGPTETHVATRYTMTGDPALFPALPPIGTAIDGVEILVLDDRLRPVPDNVPGEIYLGGAALADGYEHRPDLTEAAFVPHPFAPGNRLYRTGDIGRRLPSGAVISDGRRGGQVKIRGHRVEPMEVELALHRVTAELPGVSEVAVVAHTAAGTSSAQTLLVAYLVGARDDVDESEIAAALREWLPDYMIPSRLVWLDAMPLTPSGKRADAVLAGMALPAATSAGRVRPRTPAESGLAALMAEALGLPEIGVHDDFFALGGTSLTAMRLIVSIEQRYGVSLPVSTLATGPTVAALAAQLDERAEVGFDPLVPLRPGTGTPLFLVHPIGGNVLCYLELSRYLPDDQPLYGLQAAGLETGSTPAESIAEMASNYIAALRRVQPSGPYHLGGWSLGGMVAFEMARQLAEAGHEVGTLALIDTMTVRHGDGMPVPEHALYEFFLWELLWLARGADTAVIEIPQELDTDDAVFDFILATAVEAGVLPPTGSRALVRRLFEVFVAGWRAIDAYRPQAYDGDITLLRAAEPLPQVLRPAHDRAGTLHRDPTNGWDAYATGHLEVIEVPGDHLTLIQSPHVAEVADRLTRLLEQAAATAS</sequence>
<feature type="domain" description="Carrier" evidence="5">
    <location>
        <begin position="963"/>
        <end position="1037"/>
    </location>
</feature>
<dbReference type="RefSeq" id="WP_405151404.1">
    <property type="nucleotide sequence ID" value="NZ_CP109527.1"/>
</dbReference>
<keyword evidence="7" id="KW-1185">Reference proteome</keyword>
<dbReference type="PANTHER" id="PTHR45527">
    <property type="entry name" value="NONRIBOSOMAL PEPTIDE SYNTHETASE"/>
    <property type="match status" value="1"/>
</dbReference>
<dbReference type="InterPro" id="IPR000873">
    <property type="entry name" value="AMP-dep_synth/lig_dom"/>
</dbReference>
<dbReference type="InterPro" id="IPR010071">
    <property type="entry name" value="AA_adenyl_dom"/>
</dbReference>
<feature type="region of interest" description="Disordered" evidence="4">
    <location>
        <begin position="1262"/>
        <end position="1281"/>
    </location>
</feature>
<evidence type="ECO:0000256" key="3">
    <source>
        <dbReference type="ARBA" id="ARBA00022553"/>
    </source>
</evidence>
<dbReference type="InterPro" id="IPR001242">
    <property type="entry name" value="Condensation_dom"/>
</dbReference>
<dbReference type="SUPFAM" id="SSF56801">
    <property type="entry name" value="Acetyl-CoA synthetase-like"/>
    <property type="match status" value="2"/>
</dbReference>